<dbReference type="Pfam" id="PF00903">
    <property type="entry name" value="Glyoxalase"/>
    <property type="match status" value="1"/>
</dbReference>
<evidence type="ECO:0000259" key="1">
    <source>
        <dbReference type="Pfam" id="PF00903"/>
    </source>
</evidence>
<keyword evidence="3" id="KW-1185">Reference proteome</keyword>
<dbReference type="OrthoDB" id="674527at2"/>
<evidence type="ECO:0000313" key="3">
    <source>
        <dbReference type="Proteomes" id="UP000283255"/>
    </source>
</evidence>
<reference evidence="2 3" key="1">
    <citation type="submission" date="2018-09" db="EMBL/GenBank/DDBJ databases">
        <authorList>
            <person name="Wang F."/>
        </authorList>
    </citation>
    <scope>NUCLEOTIDE SEQUENCE [LARGE SCALE GENOMIC DNA]</scope>
    <source>
        <strain evidence="2 3">PLHSC7-2</strain>
    </source>
</reference>
<feature type="domain" description="Glyoxalase/fosfomycin resistance/dioxygenase" evidence="1">
    <location>
        <begin position="13"/>
        <end position="117"/>
    </location>
</feature>
<dbReference type="InterPro" id="IPR029068">
    <property type="entry name" value="Glyas_Bleomycin-R_OHBP_Dase"/>
</dbReference>
<gene>
    <name evidence="2" type="ORF">D1Z90_10245</name>
</gene>
<sequence length="126" mass="14564">MNNLTTKEIKTFIPAKNFTESKQFYLNMGFVMASDSDGIAYFHHDNSSFLLQDFYDKAHAENMMMHLLVEDAHAWHRHIRQTGIVETFKVKISDVIEQPWGMLDFVISDPSGVLWRIGQNIEPSSL</sequence>
<dbReference type="RefSeq" id="WP_119910653.1">
    <property type="nucleotide sequence ID" value="NZ_QZCH01000011.1"/>
</dbReference>
<reference evidence="2 3" key="2">
    <citation type="submission" date="2019-01" db="EMBL/GenBank/DDBJ databases">
        <title>Motilimonas pumilus sp. nov., isolated from the gut of sea cucumber (Apostichopus japonicus).</title>
        <authorList>
            <person name="Wang F.-Q."/>
            <person name="Ren L.-H."/>
            <person name="Lin Y.-W."/>
            <person name="Sun G.-H."/>
            <person name="Du Z.-J."/>
            <person name="Zhao J.-X."/>
            <person name="Liu X.-J."/>
            <person name="Liu L.-J."/>
        </authorList>
    </citation>
    <scope>NUCLEOTIDE SEQUENCE [LARGE SCALE GENOMIC DNA]</scope>
    <source>
        <strain evidence="2 3">PLHSC7-2</strain>
    </source>
</reference>
<dbReference type="Gene3D" id="3.10.180.10">
    <property type="entry name" value="2,3-Dihydroxybiphenyl 1,2-Dioxygenase, domain 1"/>
    <property type="match status" value="1"/>
</dbReference>
<accession>A0A418YF03</accession>
<dbReference type="SUPFAM" id="SSF54593">
    <property type="entry name" value="Glyoxalase/Bleomycin resistance protein/Dihydroxybiphenyl dioxygenase"/>
    <property type="match status" value="1"/>
</dbReference>
<dbReference type="Proteomes" id="UP000283255">
    <property type="component" value="Unassembled WGS sequence"/>
</dbReference>
<evidence type="ECO:0000313" key="2">
    <source>
        <dbReference type="EMBL" id="RJG47769.1"/>
    </source>
</evidence>
<proteinExistence type="predicted"/>
<dbReference type="AlphaFoldDB" id="A0A418YF03"/>
<dbReference type="InterPro" id="IPR004360">
    <property type="entry name" value="Glyas_Fos-R_dOase_dom"/>
</dbReference>
<organism evidence="2 3">
    <name type="scientific">Motilimonas pumila</name>
    <dbReference type="NCBI Taxonomy" id="2303987"/>
    <lineage>
        <taxon>Bacteria</taxon>
        <taxon>Pseudomonadati</taxon>
        <taxon>Pseudomonadota</taxon>
        <taxon>Gammaproteobacteria</taxon>
        <taxon>Alteromonadales</taxon>
        <taxon>Alteromonadales genera incertae sedis</taxon>
        <taxon>Motilimonas</taxon>
    </lineage>
</organism>
<name>A0A418YF03_9GAMM</name>
<dbReference type="EMBL" id="QZCH01000011">
    <property type="protein sequence ID" value="RJG47769.1"/>
    <property type="molecule type" value="Genomic_DNA"/>
</dbReference>
<protein>
    <submittedName>
        <fullName evidence="2">Glyoxalase</fullName>
    </submittedName>
</protein>
<dbReference type="CDD" id="cd08356">
    <property type="entry name" value="VOC_CChe_VCA0619_like"/>
    <property type="match status" value="1"/>
</dbReference>
<comment type="caution">
    <text evidence="2">The sequence shown here is derived from an EMBL/GenBank/DDBJ whole genome shotgun (WGS) entry which is preliminary data.</text>
</comment>